<evidence type="ECO:0000256" key="1">
    <source>
        <dbReference type="SAM" id="SignalP"/>
    </source>
</evidence>
<dbReference type="Proteomes" id="UP001159428">
    <property type="component" value="Unassembled WGS sequence"/>
</dbReference>
<dbReference type="AlphaFoldDB" id="A0AAU9W5F7"/>
<evidence type="ECO:0000313" key="3">
    <source>
        <dbReference type="Proteomes" id="UP001159428"/>
    </source>
</evidence>
<proteinExistence type="predicted"/>
<dbReference type="EMBL" id="CALNXJ010000008">
    <property type="protein sequence ID" value="CAH3045739.1"/>
    <property type="molecule type" value="Genomic_DNA"/>
</dbReference>
<comment type="caution">
    <text evidence="2">The sequence shown here is derived from an EMBL/GenBank/DDBJ whole genome shotgun (WGS) entry which is preliminary data.</text>
</comment>
<keyword evidence="1" id="KW-0732">Signal</keyword>
<sequence>MKRVNYCTTLVQWTFTVYFLSQAIMATAGAVCLDSTDTFAVNSGVNASLPFNASDDENLNDFRVYRAQKNSMEFAHMTKDKSKGDCSGSLSDLCAKGKVEFRRDNQTHLLLVMIFHTTINDSGQYAVWAKFDSGNLHPDEKTAKCLKVIHMKVEGKECICVIFIIKVSCYFLFLITPQKPQVQLLSRLKSTAPAVAQKPRQVQFLSRLKSTAPAATQKTRQVQFLSRLKSTAPAAAQVQEGRQ</sequence>
<reference evidence="2 3" key="1">
    <citation type="submission" date="2022-05" db="EMBL/GenBank/DDBJ databases">
        <authorList>
            <consortium name="Genoscope - CEA"/>
            <person name="William W."/>
        </authorList>
    </citation>
    <scope>NUCLEOTIDE SEQUENCE [LARGE SCALE GENOMIC DNA]</scope>
</reference>
<evidence type="ECO:0000313" key="2">
    <source>
        <dbReference type="EMBL" id="CAH3045739.1"/>
    </source>
</evidence>
<feature type="signal peptide" evidence="1">
    <location>
        <begin position="1"/>
        <end position="29"/>
    </location>
</feature>
<organism evidence="2 3">
    <name type="scientific">Pocillopora meandrina</name>
    <dbReference type="NCBI Taxonomy" id="46732"/>
    <lineage>
        <taxon>Eukaryota</taxon>
        <taxon>Metazoa</taxon>
        <taxon>Cnidaria</taxon>
        <taxon>Anthozoa</taxon>
        <taxon>Hexacorallia</taxon>
        <taxon>Scleractinia</taxon>
        <taxon>Astrocoeniina</taxon>
        <taxon>Pocilloporidae</taxon>
        <taxon>Pocillopora</taxon>
    </lineage>
</organism>
<gene>
    <name evidence="2" type="ORF">PMEA_00033748</name>
</gene>
<protein>
    <submittedName>
        <fullName evidence="2">Uncharacterized protein</fullName>
    </submittedName>
</protein>
<accession>A0AAU9W5F7</accession>
<name>A0AAU9W5F7_9CNID</name>
<feature type="chain" id="PRO_5043751190" evidence="1">
    <location>
        <begin position="30"/>
        <end position="243"/>
    </location>
</feature>
<keyword evidence="3" id="KW-1185">Reference proteome</keyword>